<evidence type="ECO:0000256" key="1">
    <source>
        <dbReference type="ARBA" id="ARBA00017378"/>
    </source>
</evidence>
<dbReference type="InterPro" id="IPR006037">
    <property type="entry name" value="RCK_C"/>
</dbReference>
<dbReference type="SUPFAM" id="SSF116726">
    <property type="entry name" value="TrkA C-terminal domain-like"/>
    <property type="match status" value="1"/>
</dbReference>
<dbReference type="Pfam" id="PF02080">
    <property type="entry name" value="TrkA_C"/>
    <property type="match status" value="1"/>
</dbReference>
<dbReference type="OrthoDB" id="9775180at2"/>
<evidence type="ECO:0000313" key="9">
    <source>
        <dbReference type="EMBL" id="AFA47355.1"/>
    </source>
</evidence>
<gene>
    <name evidence="9" type="primary">trkA1</name>
    <name evidence="9" type="ordered locus">Awo_c05560</name>
</gene>
<keyword evidence="5" id="KW-0520">NAD</keyword>
<dbReference type="RefSeq" id="WP_014354958.1">
    <property type="nucleotide sequence ID" value="NC_016894.1"/>
</dbReference>
<evidence type="ECO:0000256" key="5">
    <source>
        <dbReference type="ARBA" id="ARBA00023027"/>
    </source>
</evidence>
<dbReference type="SUPFAM" id="SSF51735">
    <property type="entry name" value="NAD(P)-binding Rossmann-fold domains"/>
    <property type="match status" value="1"/>
</dbReference>
<reference evidence="10" key="1">
    <citation type="submission" date="2011-07" db="EMBL/GenBank/DDBJ databases">
        <title>Complete genome sequence of Acetobacterium woodii.</title>
        <authorList>
            <person name="Poehlein A."/>
            <person name="Schmidt S."/>
            <person name="Kaster A.-K."/>
            <person name="Goenrich M."/>
            <person name="Vollmers J."/>
            <person name="Thuermer A."/>
            <person name="Gottschalk G."/>
            <person name="Thauer R.K."/>
            <person name="Daniel R."/>
            <person name="Mueller V."/>
        </authorList>
    </citation>
    <scope>NUCLEOTIDE SEQUENCE [LARGE SCALE GENOMIC DNA]</scope>
    <source>
        <strain evidence="10">ATCC 29683 / DSM 1030 / JCM 2381 / KCTC 1655 / WB1</strain>
    </source>
</reference>
<dbReference type="AlphaFoldDB" id="H6LIZ2"/>
<dbReference type="PROSITE" id="PS51201">
    <property type="entry name" value="RCK_N"/>
    <property type="match status" value="1"/>
</dbReference>
<evidence type="ECO:0000256" key="6">
    <source>
        <dbReference type="ARBA" id="ARBA00023065"/>
    </source>
</evidence>
<name>H6LIZ2_ACEWD</name>
<dbReference type="PANTHER" id="PTHR43833:SF5">
    <property type="entry name" value="TRK SYSTEM POTASSIUM UPTAKE PROTEIN TRKA"/>
    <property type="match status" value="1"/>
</dbReference>
<evidence type="ECO:0000259" key="8">
    <source>
        <dbReference type="PROSITE" id="PS51202"/>
    </source>
</evidence>
<evidence type="ECO:0000256" key="3">
    <source>
        <dbReference type="ARBA" id="ARBA00022538"/>
    </source>
</evidence>
<evidence type="ECO:0000313" key="10">
    <source>
        <dbReference type="Proteomes" id="UP000007177"/>
    </source>
</evidence>
<dbReference type="PROSITE" id="PS51202">
    <property type="entry name" value="RCK_C"/>
    <property type="match status" value="1"/>
</dbReference>
<dbReference type="HOGENOM" id="CLU_046525_2_0_9"/>
<dbReference type="InterPro" id="IPR036721">
    <property type="entry name" value="RCK_C_sf"/>
</dbReference>
<dbReference type="GO" id="GO:0005886">
    <property type="term" value="C:plasma membrane"/>
    <property type="evidence" value="ECO:0007669"/>
    <property type="project" value="InterPro"/>
</dbReference>
<dbReference type="Pfam" id="PF02254">
    <property type="entry name" value="TrkA_N"/>
    <property type="match status" value="1"/>
</dbReference>
<keyword evidence="4" id="KW-0630">Potassium</keyword>
<feature type="domain" description="RCK N-terminal" evidence="7">
    <location>
        <begin position="1"/>
        <end position="117"/>
    </location>
</feature>
<dbReference type="EMBL" id="CP002987">
    <property type="protein sequence ID" value="AFA47355.1"/>
    <property type="molecule type" value="Genomic_DNA"/>
</dbReference>
<dbReference type="InterPro" id="IPR050721">
    <property type="entry name" value="Trk_Ktr_HKT_K-transport"/>
</dbReference>
<dbReference type="Gene3D" id="3.40.50.720">
    <property type="entry name" value="NAD(P)-binding Rossmann-like Domain"/>
    <property type="match status" value="1"/>
</dbReference>
<dbReference type="eggNOG" id="COG0569">
    <property type="taxonomic scope" value="Bacteria"/>
</dbReference>
<dbReference type="PANTHER" id="PTHR43833">
    <property type="entry name" value="POTASSIUM CHANNEL PROTEIN 2-RELATED-RELATED"/>
    <property type="match status" value="1"/>
</dbReference>
<dbReference type="GO" id="GO:0015079">
    <property type="term" value="F:potassium ion transmembrane transporter activity"/>
    <property type="evidence" value="ECO:0007669"/>
    <property type="project" value="InterPro"/>
</dbReference>
<organism evidence="9 10">
    <name type="scientific">Acetobacterium woodii (strain ATCC 29683 / DSM 1030 / JCM 2381 / KCTC 1655 / WB1)</name>
    <dbReference type="NCBI Taxonomy" id="931626"/>
    <lineage>
        <taxon>Bacteria</taxon>
        <taxon>Bacillati</taxon>
        <taxon>Bacillota</taxon>
        <taxon>Clostridia</taxon>
        <taxon>Eubacteriales</taxon>
        <taxon>Eubacteriaceae</taxon>
        <taxon>Acetobacterium</taxon>
    </lineage>
</organism>
<dbReference type="InterPro" id="IPR006036">
    <property type="entry name" value="K_uptake_TrkA"/>
</dbReference>
<reference evidence="9 10" key="2">
    <citation type="journal article" date="2012" name="PLoS ONE">
        <title>An ancient pathway combining carbon dioxide fixation with the generation and utilization of a sodium ion gradient for ATP synthesis.</title>
        <authorList>
            <person name="Poehlein A."/>
            <person name="Schmidt S."/>
            <person name="Kaster A.K."/>
            <person name="Goenrich M."/>
            <person name="Vollmers J."/>
            <person name="Thurmer A."/>
            <person name="Bertsch J."/>
            <person name="Schuchmann K."/>
            <person name="Voigt B."/>
            <person name="Hecker M."/>
            <person name="Daniel R."/>
            <person name="Thauer R.K."/>
            <person name="Gottschalk G."/>
            <person name="Muller V."/>
        </authorList>
    </citation>
    <scope>NUCLEOTIDE SEQUENCE [LARGE SCALE GENOMIC DNA]</scope>
    <source>
        <strain evidence="10">ATCC 29683 / DSM 1030 / JCM 2381 / KCTC 1655 / WB1</strain>
    </source>
</reference>
<keyword evidence="6" id="KW-0406">Ion transport</keyword>
<keyword evidence="3" id="KW-0633">Potassium transport</keyword>
<dbReference type="Gene3D" id="3.30.70.1450">
    <property type="entry name" value="Regulator of K+ conductance, C-terminal domain"/>
    <property type="match status" value="1"/>
</dbReference>
<evidence type="ECO:0000259" key="7">
    <source>
        <dbReference type="PROSITE" id="PS51201"/>
    </source>
</evidence>
<sequence length="228" mass="25679">MKSLIIGGGKVGYYLLQTLQRRGYHVILIERNPTICQKIAADIDAEIICGDGTDLEVLKDAGIQEAEIIAAVTGSDEENLVICEIAKLSFDINKTIARINNPKNISMFKALGVDKTVCSTEVIANLIEYEFDKDHFKLIHTFERGSMILVEITIHRDDRWCNQYIHNIDLPAECVITSILRDETVIYPRGNTQFMENDKVLVITNNTALTKIKAHLFRGGKQNDITKK</sequence>
<proteinExistence type="predicted"/>
<accession>H6LIZ2</accession>
<dbReference type="InterPro" id="IPR003148">
    <property type="entry name" value="RCK_N"/>
</dbReference>
<dbReference type="Proteomes" id="UP000007177">
    <property type="component" value="Chromosome"/>
</dbReference>
<keyword evidence="2" id="KW-0813">Transport</keyword>
<dbReference type="PRINTS" id="PR00335">
    <property type="entry name" value="KUPTAKETRKA"/>
</dbReference>
<dbReference type="InterPro" id="IPR036291">
    <property type="entry name" value="NAD(P)-bd_dom_sf"/>
</dbReference>
<dbReference type="KEGG" id="awo:Awo_c05560"/>
<evidence type="ECO:0000256" key="4">
    <source>
        <dbReference type="ARBA" id="ARBA00022958"/>
    </source>
</evidence>
<evidence type="ECO:0000256" key="2">
    <source>
        <dbReference type="ARBA" id="ARBA00022448"/>
    </source>
</evidence>
<protein>
    <recommendedName>
        <fullName evidence="1">Trk system potassium uptake protein TrkA</fullName>
    </recommendedName>
</protein>
<keyword evidence="10" id="KW-1185">Reference proteome</keyword>
<feature type="domain" description="RCK C-terminal" evidence="8">
    <location>
        <begin position="137"/>
        <end position="218"/>
    </location>
</feature>
<dbReference type="STRING" id="931626.Awo_c05560"/>